<keyword evidence="5 12" id="KW-0597">Phosphoprotein</keyword>
<dbReference type="GO" id="GO:0003700">
    <property type="term" value="F:DNA-binding transcription factor activity"/>
    <property type="evidence" value="ECO:0007669"/>
    <property type="project" value="UniProtKB-UniRule"/>
</dbReference>
<evidence type="ECO:0000256" key="11">
    <source>
        <dbReference type="ARBA" id="ARBA00023163"/>
    </source>
</evidence>
<dbReference type="Gene3D" id="2.170.200.10">
    <property type="entry name" value="Papillomavirus E2 early protein domain"/>
    <property type="match status" value="1"/>
</dbReference>
<dbReference type="Gene3D" id="1.10.287.30">
    <property type="entry name" value="E2 (early) protein, N terminal domain, subdomain 1"/>
    <property type="match status" value="1"/>
</dbReference>
<evidence type="ECO:0000256" key="8">
    <source>
        <dbReference type="ARBA" id="ARBA00023015"/>
    </source>
</evidence>
<evidence type="ECO:0000256" key="4">
    <source>
        <dbReference type="ARBA" id="ARBA00022518"/>
    </source>
</evidence>
<dbReference type="InterPro" id="IPR042503">
    <property type="entry name" value="Regulatory_protein_E2_N_1"/>
</dbReference>
<keyword evidence="4 12" id="KW-0244">Early protein</keyword>
<evidence type="ECO:0000256" key="5">
    <source>
        <dbReference type="ARBA" id="ARBA00022553"/>
    </source>
</evidence>
<feature type="region of interest" description="DNA-binding domain" evidence="12">
    <location>
        <begin position="324"/>
        <end position="408"/>
    </location>
</feature>
<keyword evidence="10 12" id="KW-0010">Activator</keyword>
<feature type="compositionally biased region" description="Low complexity" evidence="13">
    <location>
        <begin position="281"/>
        <end position="297"/>
    </location>
</feature>
<dbReference type="InterPro" id="IPR036050">
    <property type="entry name" value="Regulatory_protein_E2_N"/>
</dbReference>
<feature type="region of interest" description="Disordered" evidence="13">
    <location>
        <begin position="277"/>
        <end position="317"/>
    </location>
</feature>
<dbReference type="InterPro" id="IPR042504">
    <property type="entry name" value="Regulatory_protein_E2_N_2"/>
</dbReference>
<name>A0A291Q083_ECPV1</name>
<evidence type="ECO:0000256" key="1">
    <source>
        <dbReference type="ARBA" id="ARBA00004147"/>
    </source>
</evidence>
<dbReference type="InterPro" id="IPR033668">
    <property type="entry name" value="Reg_prot_E2"/>
</dbReference>
<gene>
    <name evidence="12 16" type="primary">E2</name>
</gene>
<dbReference type="EMBL" id="MF288893">
    <property type="protein sequence ID" value="ATL25014.1"/>
    <property type="molecule type" value="Genomic_DNA"/>
</dbReference>
<dbReference type="GO" id="GO:0006351">
    <property type="term" value="P:DNA-templated transcription"/>
    <property type="evidence" value="ECO:0007669"/>
    <property type="project" value="UniProtKB-UniRule"/>
</dbReference>
<evidence type="ECO:0000256" key="9">
    <source>
        <dbReference type="ARBA" id="ARBA00023125"/>
    </source>
</evidence>
<comment type="subcellular location">
    <subcellularLocation>
        <location evidence="1 12">Host nucleus</location>
    </subcellularLocation>
</comment>
<protein>
    <recommendedName>
        <fullName evidence="12">Regulatory protein E2</fullName>
    </recommendedName>
</protein>
<evidence type="ECO:0000256" key="3">
    <source>
        <dbReference type="ARBA" id="ARBA00022491"/>
    </source>
</evidence>
<dbReference type="InterPro" id="IPR001866">
    <property type="entry name" value="PPV_E2_N"/>
</dbReference>
<sequence length="408" mass="45622">MMETLRQRLDAVQEKLMNLLEEGSSDLSSQICYWQAVRKENVLLYYAREKGLSRLGLQMVPHKAVSQSQAKQAIHMELILLSLQGSSYEQEPWTLSDCSWERWLQAPINCLKKDPVIVEVVYDGNSENANWYTLWGLIYYQTFEGDWMCTRGQCDHSGLYYEEEGHKRYYVHFIDDAARYSKTRTWEVRCRNQIYLPSIPVTSTPPQSPSHIDLPDGAAGGGPNQSPRPGALAVSPQEPPKKRYRSPADTVSSSRLSGGLRCPADWCRRKLQRTSAPTWVPPSVSEVPEAPEGSVSETGGASPGVDSTTGRGSDPAPVPLEAAFAPIVIFQGGTNQCKCYRWRLKKRHRSLFVAITTTYFWTGDKGGQRVGNARLMVTFSSDLQRRLLLATVPPPRGVTATSFTLTPS</sequence>
<dbReference type="GO" id="GO:0006260">
    <property type="term" value="P:DNA replication"/>
    <property type="evidence" value="ECO:0007669"/>
    <property type="project" value="UniProtKB-KW"/>
</dbReference>
<comment type="PTM">
    <text evidence="12">Phosphorylated.</text>
</comment>
<evidence type="ECO:0000313" key="16">
    <source>
        <dbReference type="EMBL" id="ATL25014.1"/>
    </source>
</evidence>
<dbReference type="GO" id="GO:0006275">
    <property type="term" value="P:regulation of DNA replication"/>
    <property type="evidence" value="ECO:0007669"/>
    <property type="project" value="UniProtKB-UniRule"/>
</dbReference>
<organismHost>
    <name type="scientific">Equus caballus</name>
    <name type="common">Horse</name>
    <dbReference type="NCBI Taxonomy" id="9796"/>
</organismHost>
<dbReference type="HAMAP" id="MF_04001">
    <property type="entry name" value="PPV_E2"/>
    <property type="match status" value="1"/>
</dbReference>
<comment type="similarity">
    <text evidence="12">Belongs to the papillomaviridae E2 protein family.</text>
</comment>
<feature type="domain" description="Papillomavirus E2 N-terminal" evidence="14">
    <location>
        <begin position="2"/>
        <end position="198"/>
    </location>
</feature>
<feature type="domain" description="Papillomavirus E2 C-terminal" evidence="15">
    <location>
        <begin position="326"/>
        <end position="405"/>
    </location>
</feature>
<evidence type="ECO:0000259" key="15">
    <source>
        <dbReference type="Pfam" id="PF00511"/>
    </source>
</evidence>
<evidence type="ECO:0000256" key="12">
    <source>
        <dbReference type="HAMAP-Rule" id="MF_04001"/>
    </source>
</evidence>
<proteinExistence type="inferred from homology"/>
<keyword evidence="9 12" id="KW-0238">DNA-binding</keyword>
<keyword evidence="8 12" id="KW-0805">Transcription regulation</keyword>
<dbReference type="GO" id="GO:0042025">
    <property type="term" value="C:host cell nucleus"/>
    <property type="evidence" value="ECO:0007669"/>
    <property type="project" value="UniProtKB-SubCell"/>
</dbReference>
<evidence type="ECO:0000256" key="13">
    <source>
        <dbReference type="SAM" id="MobiDB-lite"/>
    </source>
</evidence>
<dbReference type="InterPro" id="IPR000427">
    <property type="entry name" value="Papillomavirus_E2_C"/>
</dbReference>
<dbReference type="InterPro" id="IPR035975">
    <property type="entry name" value="E2/EBNA1_C_sf"/>
</dbReference>
<dbReference type="Gene3D" id="3.30.70.330">
    <property type="match status" value="1"/>
</dbReference>
<dbReference type="InterPro" id="IPR012677">
    <property type="entry name" value="Nucleotide-bd_a/b_plait_sf"/>
</dbReference>
<comment type="similarity">
    <text evidence="2">Belongs to the papillomaviridae E8^E2C protein family.</text>
</comment>
<keyword evidence="7 12" id="KW-0235">DNA replication</keyword>
<dbReference type="Pfam" id="PF00508">
    <property type="entry name" value="PPV_E2_N"/>
    <property type="match status" value="1"/>
</dbReference>
<dbReference type="GO" id="GO:0039693">
    <property type="term" value="P:viral DNA genome replication"/>
    <property type="evidence" value="ECO:0007669"/>
    <property type="project" value="UniProtKB-UniRule"/>
</dbReference>
<comment type="caution">
    <text evidence="12">Lacks conserved residue(s) required for the propagation of feature annotation.</text>
</comment>
<feature type="region of interest" description="Disordered" evidence="13">
    <location>
        <begin position="199"/>
        <end position="259"/>
    </location>
</feature>
<keyword evidence="6 12" id="KW-1048">Host nucleus</keyword>
<keyword evidence="3 12" id="KW-0678">Repressor</keyword>
<evidence type="ECO:0000259" key="14">
    <source>
        <dbReference type="Pfam" id="PF00508"/>
    </source>
</evidence>
<keyword evidence="11 12" id="KW-0804">Transcription</keyword>
<organism evidence="16">
    <name type="scientific">Equus caballus papillomavirus 1</name>
    <name type="common">EcPV-1</name>
    <dbReference type="NCBI Taxonomy" id="333920"/>
    <lineage>
        <taxon>Viruses</taxon>
        <taxon>Monodnaviria</taxon>
        <taxon>Shotokuvirae</taxon>
        <taxon>Cossaviricota</taxon>
        <taxon>Papovaviricetes</taxon>
        <taxon>Zurhausenvirales</taxon>
        <taxon>Papillomaviridae</taxon>
        <taxon>Firstpapillomavirinae</taxon>
        <taxon>Zetapapillomavirus</taxon>
        <taxon>Zetapapillomavirus 1</taxon>
    </lineage>
</organism>
<evidence type="ECO:0000256" key="6">
    <source>
        <dbReference type="ARBA" id="ARBA00022562"/>
    </source>
</evidence>
<dbReference type="GO" id="GO:0000166">
    <property type="term" value="F:nucleotide binding"/>
    <property type="evidence" value="ECO:0007669"/>
    <property type="project" value="UniProtKB-UniRule"/>
</dbReference>
<evidence type="ECO:0000256" key="2">
    <source>
        <dbReference type="ARBA" id="ARBA00007794"/>
    </source>
</evidence>
<dbReference type="SUPFAM" id="SSF54957">
    <property type="entry name" value="Viral DNA-binding domain"/>
    <property type="match status" value="1"/>
</dbReference>
<accession>A0A291Q083</accession>
<dbReference type="SUPFAM" id="SSF51332">
    <property type="entry name" value="E2 regulatory, transactivation domain"/>
    <property type="match status" value="1"/>
</dbReference>
<evidence type="ECO:0000256" key="7">
    <source>
        <dbReference type="ARBA" id="ARBA00022705"/>
    </source>
</evidence>
<evidence type="ECO:0000256" key="10">
    <source>
        <dbReference type="ARBA" id="ARBA00023159"/>
    </source>
</evidence>
<comment type="function">
    <text evidence="12">Plays a role in the initiation of viral DNA replication. A dimer of E2 interacts with a dimer of E1 in order to improve specificity of E1 DNA binding activity. Once the complex recognizes and binds DNA at specific sites, the E2 dimer is removed from DNA. E2 also regulates viral transcription through binding to the E2RE response element (5'-ACCNNNNNNGGT-3') present in multiple copies in the regulatory regions of the viral genome. Activates or represses transcription depending on E2RE's position with regards to proximal promoter elements including the TATA-box. Repression occurs by sterically hindering the assembly of the transcription initiation complex.</text>
</comment>
<dbReference type="Pfam" id="PF00511">
    <property type="entry name" value="PPV_E2_C"/>
    <property type="match status" value="1"/>
</dbReference>
<comment type="subunit">
    <text evidence="12">Binds DNA as homodimer. Interacts with protein E1; this interaction greatly increases E1 DNA-binding activity. Interacts with protein L1; this interaction enhances E2-dependent replication and transcription activation. Interacts with protein L2; this interaction inhibits E2 transcriptional activity but not DNA replication function E2. Interacts with protein E7; this interaction inhibits E7 oncogenic activity. Interacts with host TAF1; this interaction modulates E2-dependent transcriptional regulation. Interacts with host BRD4; this interaction mediates E2 transcriptional activation function. Additionally, the interaction with host BRD4 on mitotic chromosomes mediates tethering of the viral genome. Interacts with host TOPBP1; this interaction is required for optimal viral DNA replication.</text>
</comment>
<dbReference type="GO" id="GO:0003677">
    <property type="term" value="F:DNA binding"/>
    <property type="evidence" value="ECO:0007669"/>
    <property type="project" value="UniProtKB-UniRule"/>
</dbReference>
<reference evidence="16" key="1">
    <citation type="journal article" date="2017" name="J. Vet. Med. Sci.">
        <title>Isolation of equine papillomavirus type 1 from racing horse in Japan.</title>
        <authorList>
            <person name="Dong J."/>
            <person name="Zhu W."/>
            <person name="Yamashita N."/>
            <person name="Chambers J.K."/>
            <person name="Uchida K."/>
            <person name="Kuwano A."/>
            <person name="Haga T."/>
        </authorList>
    </citation>
    <scope>NUCLEOTIDE SEQUENCE</scope>
    <source>
        <strain evidence="16">150904</strain>
    </source>
</reference>